<accession>A0A8J8KE55</accession>
<feature type="transmembrane region" description="Helical" evidence="2">
    <location>
        <begin position="75"/>
        <end position="96"/>
    </location>
</feature>
<keyword evidence="2" id="KW-0472">Membrane</keyword>
<protein>
    <submittedName>
        <fullName evidence="3">Uncharacterized protein</fullName>
    </submittedName>
</protein>
<dbReference type="Proteomes" id="UP000728647">
    <property type="component" value="Unassembled WGS sequence"/>
</dbReference>
<evidence type="ECO:0000256" key="2">
    <source>
        <dbReference type="SAM" id="Phobius"/>
    </source>
</evidence>
<evidence type="ECO:0000256" key="1">
    <source>
        <dbReference type="SAM" id="MobiDB-lite"/>
    </source>
</evidence>
<dbReference type="InterPro" id="IPR058283">
    <property type="entry name" value="DUF7977"/>
</dbReference>
<sequence>MNSSDEGGYVHDPAAFDEDGERADVADDDSTAEPPHPEAADREFDWRGWTVVGMIVLTFIVAPAAITFWPPDVGYRFALLSLPLFPAVLLALTAVWGTTRP</sequence>
<organism evidence="3 4">
    <name type="scientific">Haloterrigena gelatinilytica</name>
    <dbReference type="NCBI Taxonomy" id="2741724"/>
    <lineage>
        <taxon>Archaea</taxon>
        <taxon>Methanobacteriati</taxon>
        <taxon>Methanobacteriota</taxon>
        <taxon>Stenosarchaea group</taxon>
        <taxon>Halobacteria</taxon>
        <taxon>Halobacteriales</taxon>
        <taxon>Natrialbaceae</taxon>
        <taxon>Haloterrigena</taxon>
    </lineage>
</organism>
<proteinExistence type="predicted"/>
<dbReference type="AlphaFoldDB" id="A0A8J8KE55"/>
<feature type="region of interest" description="Disordered" evidence="1">
    <location>
        <begin position="1"/>
        <end position="42"/>
    </location>
</feature>
<dbReference type="EMBL" id="JABURA010000001">
    <property type="protein sequence ID" value="NUB90898.1"/>
    <property type="molecule type" value="Genomic_DNA"/>
</dbReference>
<feature type="compositionally biased region" description="Acidic residues" evidence="1">
    <location>
        <begin position="15"/>
        <end position="31"/>
    </location>
</feature>
<evidence type="ECO:0000313" key="4">
    <source>
        <dbReference type="Proteomes" id="UP000728647"/>
    </source>
</evidence>
<gene>
    <name evidence="3" type="ORF">HT576_07675</name>
</gene>
<comment type="caution">
    <text evidence="3">The sequence shown here is derived from an EMBL/GenBank/DDBJ whole genome shotgun (WGS) entry which is preliminary data.</text>
</comment>
<reference evidence="3" key="1">
    <citation type="submission" date="2020-06" db="EMBL/GenBank/DDBJ databases">
        <title>Haloterrigena sp. nov., an extremely halophilic archaeon isolated from a saline sediment.</title>
        <authorList>
            <person name="Liu B.-B."/>
        </authorList>
    </citation>
    <scope>NUCLEOTIDE SEQUENCE</scope>
    <source>
        <strain evidence="3">SYSU A121-1</strain>
    </source>
</reference>
<evidence type="ECO:0000313" key="3">
    <source>
        <dbReference type="EMBL" id="NUB90898.1"/>
    </source>
</evidence>
<keyword evidence="2" id="KW-0812">Transmembrane</keyword>
<keyword evidence="2" id="KW-1133">Transmembrane helix</keyword>
<dbReference type="RefSeq" id="WP_174701668.1">
    <property type="nucleotide sequence ID" value="NZ_JABURA010000001.1"/>
</dbReference>
<feature type="transmembrane region" description="Helical" evidence="2">
    <location>
        <begin position="49"/>
        <end position="69"/>
    </location>
</feature>
<dbReference type="Pfam" id="PF25932">
    <property type="entry name" value="DUF7977"/>
    <property type="match status" value="1"/>
</dbReference>
<name>A0A8J8KE55_9EURY</name>